<dbReference type="Gene3D" id="2.60.120.1540">
    <property type="match status" value="1"/>
</dbReference>
<keyword evidence="3" id="KW-1185">Reference proteome</keyword>
<name>L0AXF6_THEEQ</name>
<sequence>MYSKGVDVKYKCHNSKSDKSKCTCKNDHRIEVEERTLKDDGKDTDYRYFIHRNRTTESLIKDLNYGGEILQIENAGTYTPFSDEHQEIWEVVTYYSFKHDNGRTTIKVPLALRTRSKIGEDNDKVTWYENSGDNLTWREIEGTGSFPTDYPGQGGDKFTKKLNELACTLHKLHIVNIYETKDYNCACSQAKVQVIANDKTVPGYKNYRHEYETEESSVRYRNFNLEDKDGGFVKLDKDTPKLSVYYWDADEKRKKKPLIMEVALGGYFIGTEVIVSNNGEPNNGKWTITGELGPVSADTLHKQKCKLFRPVDINVSVETGEYDNSHCNRKDCHSKVKVANYNGYIPHGYKAFKHTYGGGKFTIANFIGEPKIHEDNLPIWDVTEVVVFIPDGDKPFLVYVSSDGGRTKKWYSRSNNGDNLEEVGDILGNNPSQTTSNILNAALEIIKQLKEILQRSENQEPDEESEEEEDQKERELKGLVKDDQMADEERFQQVQEEKEDKEEEEESVSKLTFPDSSAPEEVPAADLSDQVPDTESETKILLQGTPVAQMAEDAIDGERLTGTLDITLPQSNGEYPEIAEIGSATVAPSVTYDSGILIEEHGNTIKHTMHRHAVPIVEIDEPDPEVIITIDVSNPPETTPETDGLTSLQHEATTEVTPGGPQALSTSSAQGTHGPGPSQTGSGSIPPEDSTNIIVSVTTGILGTSALACFAGFKYYRSYRGDPWVRQI</sequence>
<reference evidence="2 3" key="1">
    <citation type="journal article" date="2012" name="BMC Genomics">
        <title>Comparative genomic analysis and phylogenetic position of Theileria equi.</title>
        <authorList>
            <person name="Kappmeyer L.S."/>
            <person name="Thiagarajan M."/>
            <person name="Herndon D.R."/>
            <person name="Ramsay J.D."/>
            <person name="Caler E."/>
            <person name="Djikeng A."/>
            <person name="Gillespie J.J."/>
            <person name="Lau A.O."/>
            <person name="Roalson E.H."/>
            <person name="Silva J.C."/>
            <person name="Silva M.G."/>
            <person name="Suarez C.E."/>
            <person name="Ueti M.W."/>
            <person name="Nene V.M."/>
            <person name="Mealey R.H."/>
            <person name="Knowles D.P."/>
            <person name="Brayton K.A."/>
        </authorList>
    </citation>
    <scope>NUCLEOTIDE SEQUENCE [LARGE SCALE GENOMIC DNA]</scope>
    <source>
        <strain evidence="2 3">WA</strain>
    </source>
</reference>
<feature type="region of interest" description="Disordered" evidence="1">
    <location>
        <begin position="454"/>
        <end position="532"/>
    </location>
</feature>
<dbReference type="STRING" id="1537102.L0AXF6"/>
<dbReference type="KEGG" id="beq:BEWA_024380"/>
<gene>
    <name evidence="2" type="ORF">BEWA_024380</name>
</gene>
<evidence type="ECO:0000256" key="1">
    <source>
        <dbReference type="SAM" id="MobiDB-lite"/>
    </source>
</evidence>
<evidence type="ECO:0000313" key="2">
    <source>
        <dbReference type="EMBL" id="AFZ79589.1"/>
    </source>
</evidence>
<evidence type="ECO:0000313" key="3">
    <source>
        <dbReference type="Proteomes" id="UP000031512"/>
    </source>
</evidence>
<feature type="compositionally biased region" description="Acidic residues" evidence="1">
    <location>
        <begin position="459"/>
        <end position="470"/>
    </location>
</feature>
<feature type="compositionally biased region" description="Basic and acidic residues" evidence="1">
    <location>
        <begin position="471"/>
        <end position="498"/>
    </location>
</feature>
<dbReference type="eggNOG" id="KOG1366">
    <property type="taxonomic scope" value="Eukaryota"/>
</dbReference>
<feature type="region of interest" description="Disordered" evidence="1">
    <location>
        <begin position="652"/>
        <end position="691"/>
    </location>
</feature>
<feature type="compositionally biased region" description="Polar residues" evidence="1">
    <location>
        <begin position="663"/>
        <end position="691"/>
    </location>
</feature>
<dbReference type="EMBL" id="CP001669">
    <property type="protein sequence ID" value="AFZ79589.1"/>
    <property type="molecule type" value="Genomic_DNA"/>
</dbReference>
<dbReference type="OrthoDB" id="6359008at2759"/>
<dbReference type="RefSeq" id="XP_004829255.1">
    <property type="nucleotide sequence ID" value="XM_004829198.1"/>
</dbReference>
<proteinExistence type="predicted"/>
<dbReference type="Proteomes" id="UP000031512">
    <property type="component" value="Chromosome 1"/>
</dbReference>
<organism evidence="2 3">
    <name type="scientific">Theileria equi strain WA</name>
    <dbReference type="NCBI Taxonomy" id="1537102"/>
    <lineage>
        <taxon>Eukaryota</taxon>
        <taxon>Sar</taxon>
        <taxon>Alveolata</taxon>
        <taxon>Apicomplexa</taxon>
        <taxon>Aconoidasida</taxon>
        <taxon>Piroplasmida</taxon>
        <taxon>Theileriidae</taxon>
        <taxon>Theileria</taxon>
    </lineage>
</organism>
<protein>
    <submittedName>
        <fullName evidence="2">Uncharacterized protein</fullName>
    </submittedName>
</protein>
<accession>L0AXF6</accession>
<dbReference type="GeneID" id="15807152"/>
<dbReference type="AlphaFoldDB" id="L0AXF6"/>
<dbReference type="VEuPathDB" id="PiroplasmaDB:BEWA_024380"/>